<sequence length="205" mass="24218">MNNEYYSDVVEYDPNYLGRIGGNIPESLISMVSTEYYFYATLPYPNKERIMFSIFTPKNFEVMNDKNIYPNCSIKVITHVFSPESLEPLFNNPDLTRMSITNYSTLESNYYSVREENQKNFDFGDDFEELDEPYHSIVIGRKPILIQEDDIYTDALNKDDYEFFMQIDESGMPSDLFRKNYIFGYGALYLYMNPKKEIIAGFWQN</sequence>
<dbReference type="RefSeq" id="WP_077418133.1">
    <property type="nucleotide sequence ID" value="NZ_MLHI01000143.1"/>
</dbReference>
<dbReference type="AlphaFoldDB" id="A0A1V3IFK6"/>
<evidence type="ECO:0000313" key="2">
    <source>
        <dbReference type="Proteomes" id="UP000189433"/>
    </source>
</evidence>
<comment type="caution">
    <text evidence="1">The sequence shown here is derived from an EMBL/GenBank/DDBJ whole genome shotgun (WGS) entry which is preliminary data.</text>
</comment>
<keyword evidence="2" id="KW-1185">Reference proteome</keyword>
<gene>
    <name evidence="1" type="ORF">BKK50_11020</name>
</gene>
<organism evidence="1 2">
    <name type="scientific">Rodentibacter rarus</name>
    <dbReference type="NCBI Taxonomy" id="1908260"/>
    <lineage>
        <taxon>Bacteria</taxon>
        <taxon>Pseudomonadati</taxon>
        <taxon>Pseudomonadota</taxon>
        <taxon>Gammaproteobacteria</taxon>
        <taxon>Pasteurellales</taxon>
        <taxon>Pasteurellaceae</taxon>
        <taxon>Rodentibacter</taxon>
    </lineage>
</organism>
<name>A0A1V3IFK6_9PAST</name>
<protein>
    <recommendedName>
        <fullName evidence="3">DUF1963 domain-containing protein</fullName>
    </recommendedName>
</protein>
<accession>A0A1V3IFK6</accession>
<dbReference type="Proteomes" id="UP000189433">
    <property type="component" value="Unassembled WGS sequence"/>
</dbReference>
<reference evidence="1 2" key="1">
    <citation type="submission" date="2016-10" db="EMBL/GenBank/DDBJ databases">
        <title>Rodentibacter gen. nov. and new species.</title>
        <authorList>
            <person name="Christensen H."/>
        </authorList>
    </citation>
    <scope>NUCLEOTIDE SEQUENCE [LARGE SCALE GENOMIC DNA]</scope>
    <source>
        <strain evidence="1 2">CCUG17206</strain>
    </source>
</reference>
<evidence type="ECO:0000313" key="1">
    <source>
        <dbReference type="EMBL" id="OOF39117.1"/>
    </source>
</evidence>
<proteinExistence type="predicted"/>
<dbReference type="EMBL" id="MLHJ01000130">
    <property type="protein sequence ID" value="OOF39117.1"/>
    <property type="molecule type" value="Genomic_DNA"/>
</dbReference>
<evidence type="ECO:0008006" key="3">
    <source>
        <dbReference type="Google" id="ProtNLM"/>
    </source>
</evidence>
<dbReference type="OrthoDB" id="1029961at2"/>